<dbReference type="SMART" id="SM01041">
    <property type="entry name" value="BRO1"/>
    <property type="match status" value="1"/>
</dbReference>
<dbReference type="InterPro" id="IPR004328">
    <property type="entry name" value="BRO1_dom"/>
</dbReference>
<feature type="domain" description="BRO1" evidence="3">
    <location>
        <begin position="3"/>
        <end position="351"/>
    </location>
</feature>
<name>A0A8C7Y053_9TELE</name>
<accession>A0A8C7Y053</accession>
<dbReference type="PANTHER" id="PTHR23030:SF39">
    <property type="entry name" value="PROGRAMMED CELL DEATH 6-INTERACTING PROTEIN"/>
    <property type="match status" value="1"/>
</dbReference>
<evidence type="ECO:0000256" key="1">
    <source>
        <dbReference type="SAM" id="Coils"/>
    </source>
</evidence>
<dbReference type="GeneTree" id="ENSGT00940000163083"/>
<evidence type="ECO:0000313" key="4">
    <source>
        <dbReference type="Ensembl" id="ENSOSIP00000021304.1"/>
    </source>
</evidence>
<dbReference type="Gene3D" id="1.20.140.50">
    <property type="entry name" value="alix/aip1 like domains"/>
    <property type="match status" value="1"/>
</dbReference>
<keyword evidence="5" id="KW-1185">Reference proteome</keyword>
<dbReference type="CDD" id="cd09235">
    <property type="entry name" value="V_Alix"/>
    <property type="match status" value="1"/>
</dbReference>
<dbReference type="GO" id="GO:0000281">
    <property type="term" value="P:mitotic cytokinesis"/>
    <property type="evidence" value="ECO:0007669"/>
    <property type="project" value="TreeGrafter"/>
</dbReference>
<organism evidence="4 5">
    <name type="scientific">Oryzias sinensis</name>
    <name type="common">Chinese medaka</name>
    <dbReference type="NCBI Taxonomy" id="183150"/>
    <lineage>
        <taxon>Eukaryota</taxon>
        <taxon>Metazoa</taxon>
        <taxon>Chordata</taxon>
        <taxon>Craniata</taxon>
        <taxon>Vertebrata</taxon>
        <taxon>Euteleostomi</taxon>
        <taxon>Actinopterygii</taxon>
        <taxon>Neopterygii</taxon>
        <taxon>Teleostei</taxon>
        <taxon>Neoteleostei</taxon>
        <taxon>Acanthomorphata</taxon>
        <taxon>Ovalentaria</taxon>
        <taxon>Atherinomorphae</taxon>
        <taxon>Beloniformes</taxon>
        <taxon>Adrianichthyidae</taxon>
        <taxon>Oryziinae</taxon>
        <taxon>Oryzias</taxon>
    </lineage>
</organism>
<dbReference type="PROSITE" id="PS51180">
    <property type="entry name" value="BRO1"/>
    <property type="match status" value="1"/>
</dbReference>
<dbReference type="Pfam" id="PF03097">
    <property type="entry name" value="BRO1"/>
    <property type="match status" value="2"/>
</dbReference>
<reference evidence="4" key="2">
    <citation type="submission" date="2025-09" db="UniProtKB">
        <authorList>
            <consortium name="Ensembl"/>
        </authorList>
    </citation>
    <scope>IDENTIFICATION</scope>
</reference>
<evidence type="ECO:0000313" key="5">
    <source>
        <dbReference type="Proteomes" id="UP000694383"/>
    </source>
</evidence>
<sequence>MATFISVPLKKSSEVDLVKPLSKYITVTYPAGEDQTEYIRAVEELNKLRKNALGRPLDKHDSSLEILLRYYDQLCALEPKFPFSENQICLSFTWKDAFDKGSLFGGSVKLCNGAFNHIKDTVLSALSREPTMDICPETVGTLSLIMLAQAQEVFFLKATSDKMKDAVIAKLANQAADFYGDAFKQCQYKDNLPKEVLPVLAAKHCIMQANAELHQSALAKQKKHFGEEIARLQHALELVKTVASRYDEYVSVKDLMDKINRALTAAKKDNDFIYHDRVPEVKDLEQIGKAALVKATAITPPLSQKFTDLFEKMVPMAVQQSMSVYGQRKAETVNRLVGTMREATNLCNGVLASLNLPAALEDLSGDSVPQSIVEKARSIVEKGGLQSIEQLIRDLPELLTRNREILDESLKMLDDEESTDNELRGKFNQRWNRTPSGDLYKPLRIEGTNFRNVLDKAVQADQVVRDRYNAHCDMIALLCKPPSELSAAIPSANPTKTLQGSEIVNVLRSQLAQLEEIKKERETLEGEIKAVTFDMSVTFLTALAQDGAINEEQLSLTQLDKLYGSYNERVQASLRSQEELLGQVQVSHQEFSSLKQSNTEGHQREEILKKLASAHDSYIEISNNLREGTKFYNDLTEILLKFQNKCSDIVFARKTERDELLKDLQQSIAREPSAPSFNVPAYQSTPAAPVAGPTPAPRTQPQPKPQPPSRPPPPNIAPQAASATPTHAPAVGPPTNNQPPMAPLPQAQGPPYPTYQGYPG</sequence>
<dbReference type="AlphaFoldDB" id="A0A8C7Y053"/>
<dbReference type="Gene3D" id="1.25.40.280">
    <property type="entry name" value="alix/aip1 like domains"/>
    <property type="match status" value="2"/>
</dbReference>
<feature type="coiled-coil region" evidence="1">
    <location>
        <begin position="507"/>
        <end position="534"/>
    </location>
</feature>
<dbReference type="InterPro" id="IPR025304">
    <property type="entry name" value="ALIX_V_dom"/>
</dbReference>
<evidence type="ECO:0000256" key="2">
    <source>
        <dbReference type="SAM" id="MobiDB-lite"/>
    </source>
</evidence>
<evidence type="ECO:0000259" key="3">
    <source>
        <dbReference type="PROSITE" id="PS51180"/>
    </source>
</evidence>
<dbReference type="Gene3D" id="1.20.120.560">
    <property type="entry name" value="alix/aip1 in complex with the ypdl late domain"/>
    <property type="match status" value="1"/>
</dbReference>
<dbReference type="Pfam" id="PF13949">
    <property type="entry name" value="ALIX_LYPXL_bnd"/>
    <property type="match status" value="1"/>
</dbReference>
<dbReference type="InterPro" id="IPR038499">
    <property type="entry name" value="BRO1_sf"/>
</dbReference>
<dbReference type="Proteomes" id="UP000694383">
    <property type="component" value="Unplaced"/>
</dbReference>
<dbReference type="CDD" id="cd09240">
    <property type="entry name" value="BRO1_Alix"/>
    <property type="match status" value="1"/>
</dbReference>
<dbReference type="Ensembl" id="ENSOSIT00000022482.1">
    <property type="protein sequence ID" value="ENSOSIP00000021304.1"/>
    <property type="gene ID" value="ENSOSIG00000011247.1"/>
</dbReference>
<feature type="region of interest" description="Disordered" evidence="2">
    <location>
        <begin position="671"/>
        <end position="760"/>
    </location>
</feature>
<reference evidence="4" key="1">
    <citation type="submission" date="2025-08" db="UniProtKB">
        <authorList>
            <consortium name="Ensembl"/>
        </authorList>
    </citation>
    <scope>IDENTIFICATION</scope>
</reference>
<proteinExistence type="predicted"/>
<keyword evidence="1" id="KW-0175">Coiled coil</keyword>
<feature type="compositionally biased region" description="Pro residues" evidence="2">
    <location>
        <begin position="692"/>
        <end position="716"/>
    </location>
</feature>
<feature type="compositionally biased region" description="Pro residues" evidence="2">
    <location>
        <begin position="736"/>
        <end position="753"/>
    </location>
</feature>
<dbReference type="PANTHER" id="PTHR23030">
    <property type="entry name" value="PCD6 INTERACTING PROTEIN-RELATED"/>
    <property type="match status" value="1"/>
</dbReference>
<dbReference type="GO" id="GO:0005768">
    <property type="term" value="C:endosome"/>
    <property type="evidence" value="ECO:0007669"/>
    <property type="project" value="TreeGrafter"/>
</dbReference>
<protein>
    <submittedName>
        <fullName evidence="4">Programmed cell death 6 interacting protein</fullName>
    </submittedName>
</protein>